<keyword evidence="2" id="KW-0813">Transport</keyword>
<evidence type="ECO:0000259" key="7">
    <source>
        <dbReference type="PROSITE" id="PS50905"/>
    </source>
</evidence>
<sequence length="181" mass="20946">MLNIKDLKDTETEKNLYKTFAVESRTNNIYIMFAEMAKNQGYMWIADIFKKIADNELAHARVAYKKFLCKIKGTEDNLSFSVDREDSVAELYKEYEKTARAEGLDEIASFYKELSEAEESHEAIYKDLFKRFKNGIFSSEQPINWVCMNCGYIHEGKTAPNSCPCCGFPKAYFMPKCNPEL</sequence>
<dbReference type="InterPro" id="IPR024934">
    <property type="entry name" value="Rubredoxin-like_dom"/>
</dbReference>
<dbReference type="InterPro" id="IPR003251">
    <property type="entry name" value="Rr_diiron-bd_dom"/>
</dbReference>
<dbReference type="CDD" id="cd01041">
    <property type="entry name" value="Rubrerythrin"/>
    <property type="match status" value="1"/>
</dbReference>
<dbReference type="PROSITE" id="PS50903">
    <property type="entry name" value="RUBREDOXIN_LIKE"/>
    <property type="match status" value="1"/>
</dbReference>
<evidence type="ECO:0000313" key="9">
    <source>
        <dbReference type="Proteomes" id="UP000824633"/>
    </source>
</evidence>
<keyword evidence="4" id="KW-0249">Electron transport</keyword>
<feature type="domain" description="Rubredoxin-like" evidence="6">
    <location>
        <begin position="142"/>
        <end position="176"/>
    </location>
</feature>
<dbReference type="Gene3D" id="1.20.1260.10">
    <property type="match status" value="1"/>
</dbReference>
<dbReference type="Pfam" id="PF21349">
    <property type="entry name" value="RUBY_RBDX"/>
    <property type="match status" value="1"/>
</dbReference>
<dbReference type="Proteomes" id="UP000824633">
    <property type="component" value="Chromosome"/>
</dbReference>
<feature type="domain" description="Ferritin-like diiron" evidence="7">
    <location>
        <begin position="6"/>
        <end position="136"/>
    </location>
</feature>
<keyword evidence="3" id="KW-0479">Metal-binding</keyword>
<evidence type="ECO:0000259" key="6">
    <source>
        <dbReference type="PROSITE" id="PS50903"/>
    </source>
</evidence>
<keyword evidence="5" id="KW-0408">Iron</keyword>
<dbReference type="PROSITE" id="PS50905">
    <property type="entry name" value="FERRITIN_LIKE"/>
    <property type="match status" value="1"/>
</dbReference>
<name>A0ABN6IZY5_9CLOT</name>
<dbReference type="InterPro" id="IPR009078">
    <property type="entry name" value="Ferritin-like_SF"/>
</dbReference>
<dbReference type="InterPro" id="IPR048574">
    <property type="entry name" value="RUBY_RBDX"/>
</dbReference>
<protein>
    <submittedName>
        <fullName evidence="8">Rubrerythrin</fullName>
    </submittedName>
</protein>
<dbReference type="InterPro" id="IPR012347">
    <property type="entry name" value="Ferritin-like"/>
</dbReference>
<dbReference type="EMBL" id="AP024849">
    <property type="protein sequence ID" value="BCZ46998.1"/>
    <property type="molecule type" value="Genomic_DNA"/>
</dbReference>
<keyword evidence="9" id="KW-1185">Reference proteome</keyword>
<dbReference type="InterPro" id="IPR009040">
    <property type="entry name" value="Ferritin-like_diiron"/>
</dbReference>
<accession>A0ABN6IZY5</accession>
<gene>
    <name evidence="8" type="ORF">psyc5s11_30650</name>
</gene>
<evidence type="ECO:0000256" key="3">
    <source>
        <dbReference type="ARBA" id="ARBA00022723"/>
    </source>
</evidence>
<dbReference type="Gene3D" id="2.20.28.10">
    <property type="match status" value="1"/>
</dbReference>
<proteinExistence type="predicted"/>
<evidence type="ECO:0000256" key="1">
    <source>
        <dbReference type="ARBA" id="ARBA00001965"/>
    </source>
</evidence>
<comment type="cofactor">
    <cofactor evidence="1">
        <name>Fe(3+)</name>
        <dbReference type="ChEBI" id="CHEBI:29034"/>
    </cofactor>
</comment>
<evidence type="ECO:0000256" key="5">
    <source>
        <dbReference type="ARBA" id="ARBA00023004"/>
    </source>
</evidence>
<reference evidence="9" key="1">
    <citation type="submission" date="2021-07" db="EMBL/GenBank/DDBJ databases">
        <title>Complete genome sequencing of a Clostridium isolate.</title>
        <authorList>
            <person name="Ueki A."/>
            <person name="Tonouchi A."/>
        </authorList>
    </citation>
    <scope>NUCLEOTIDE SEQUENCE [LARGE SCALE GENOMIC DNA]</scope>
    <source>
        <strain evidence="9">C5S11</strain>
    </source>
</reference>
<evidence type="ECO:0000256" key="4">
    <source>
        <dbReference type="ARBA" id="ARBA00022982"/>
    </source>
</evidence>
<evidence type="ECO:0000256" key="2">
    <source>
        <dbReference type="ARBA" id="ARBA00022448"/>
    </source>
</evidence>
<organism evidence="8 9">
    <name type="scientific">Clostridium gelidum</name>
    <dbReference type="NCBI Taxonomy" id="704125"/>
    <lineage>
        <taxon>Bacteria</taxon>
        <taxon>Bacillati</taxon>
        <taxon>Bacillota</taxon>
        <taxon>Clostridia</taxon>
        <taxon>Eubacteriales</taxon>
        <taxon>Clostridiaceae</taxon>
        <taxon>Clostridium</taxon>
    </lineage>
</organism>
<dbReference type="PANTHER" id="PTHR43865">
    <property type="entry name" value="RUBRERYTHRIN-RELATED"/>
    <property type="match status" value="1"/>
</dbReference>
<dbReference type="PANTHER" id="PTHR43865:SF1">
    <property type="entry name" value="RUBRERYTHRIN-RELATED"/>
    <property type="match status" value="1"/>
</dbReference>
<dbReference type="RefSeq" id="WP_224033388.1">
    <property type="nucleotide sequence ID" value="NZ_AP024849.1"/>
</dbReference>
<dbReference type="InterPro" id="IPR052364">
    <property type="entry name" value="Rubrerythrin"/>
</dbReference>
<dbReference type="SUPFAM" id="SSF47240">
    <property type="entry name" value="Ferritin-like"/>
    <property type="match status" value="1"/>
</dbReference>
<dbReference type="SUPFAM" id="SSF57802">
    <property type="entry name" value="Rubredoxin-like"/>
    <property type="match status" value="1"/>
</dbReference>
<dbReference type="CDD" id="cd00729">
    <property type="entry name" value="rubredoxin_SM"/>
    <property type="match status" value="1"/>
</dbReference>
<dbReference type="Pfam" id="PF02915">
    <property type="entry name" value="Rubrerythrin"/>
    <property type="match status" value="2"/>
</dbReference>
<evidence type="ECO:0000313" key="8">
    <source>
        <dbReference type="EMBL" id="BCZ46998.1"/>
    </source>
</evidence>